<reference evidence="1" key="1">
    <citation type="submission" date="2024-09" db="EMBL/GenBank/DDBJ databases">
        <title>Black Yeasts Isolated from many extreme environments.</title>
        <authorList>
            <person name="Coleine C."/>
            <person name="Stajich J.E."/>
            <person name="Selbmann L."/>
        </authorList>
    </citation>
    <scope>NUCLEOTIDE SEQUENCE</scope>
    <source>
        <strain evidence="1">CCFEE 5737</strain>
    </source>
</reference>
<evidence type="ECO:0000313" key="1">
    <source>
        <dbReference type="EMBL" id="KAK3081160.1"/>
    </source>
</evidence>
<organism evidence="1 2">
    <name type="scientific">Coniosporium uncinatum</name>
    <dbReference type="NCBI Taxonomy" id="93489"/>
    <lineage>
        <taxon>Eukaryota</taxon>
        <taxon>Fungi</taxon>
        <taxon>Dikarya</taxon>
        <taxon>Ascomycota</taxon>
        <taxon>Pezizomycotina</taxon>
        <taxon>Dothideomycetes</taxon>
        <taxon>Dothideomycetes incertae sedis</taxon>
        <taxon>Coniosporium</taxon>
    </lineage>
</organism>
<dbReference type="Proteomes" id="UP001186974">
    <property type="component" value="Unassembled WGS sequence"/>
</dbReference>
<evidence type="ECO:0000313" key="2">
    <source>
        <dbReference type="Proteomes" id="UP001186974"/>
    </source>
</evidence>
<name>A0ACC3DWH7_9PEZI</name>
<dbReference type="EMBL" id="JAWDJW010000263">
    <property type="protein sequence ID" value="KAK3081160.1"/>
    <property type="molecule type" value="Genomic_DNA"/>
</dbReference>
<proteinExistence type="predicted"/>
<keyword evidence="2" id="KW-1185">Reference proteome</keyword>
<sequence length="252" mass="28730">MSSASTISLGLNVLQVLQNELQSRETSKTGLGLGSRFQNVEERLKNLDAVSRNSRVWRPQHSVAPIAAPVKKPISREDWEWNHGVSRKDGRKRGEKHRLNPTADMQEFEWKVHEFFPRTVGEFKALRHDGEGVRDLLEFYGVHPAGIGLDVFREGEGNESDESYYSGETRRMRVRERRQKSRLSLRDVENNVELCLEELAIVWGLDWFRIGGLDTTTAHRNATPPRSTFNEAPQPTFPPPPAFPPPPMHPMG</sequence>
<protein>
    <submittedName>
        <fullName evidence="1">Uncharacterized protein</fullName>
    </submittedName>
</protein>
<gene>
    <name evidence="1" type="ORF">LTS18_009646</name>
</gene>
<accession>A0ACC3DWH7</accession>
<comment type="caution">
    <text evidence="1">The sequence shown here is derived from an EMBL/GenBank/DDBJ whole genome shotgun (WGS) entry which is preliminary data.</text>
</comment>